<dbReference type="GO" id="GO:0005789">
    <property type="term" value="C:endoplasmic reticulum membrane"/>
    <property type="evidence" value="ECO:0007669"/>
    <property type="project" value="TreeGrafter"/>
</dbReference>
<dbReference type="GO" id="GO:0050613">
    <property type="term" value="F:Delta14-sterol reductase activity"/>
    <property type="evidence" value="ECO:0007669"/>
    <property type="project" value="TreeGrafter"/>
</dbReference>
<evidence type="ECO:0000313" key="2">
    <source>
        <dbReference type="EMBL" id="KAK4549409.1"/>
    </source>
</evidence>
<keyword evidence="1" id="KW-0560">Oxidoreductase</keyword>
<dbReference type="InterPro" id="IPR010721">
    <property type="entry name" value="UstE-like"/>
</dbReference>
<gene>
    <name evidence="2" type="ORF">LTR36_006406</name>
</gene>
<comment type="caution">
    <text evidence="1">Lacks conserved residue(s) required for the propagation of feature annotation.</text>
</comment>
<keyword evidence="1" id="KW-0753">Steroid metabolism</keyword>
<keyword evidence="1" id="KW-1133">Transmembrane helix</keyword>
<accession>A0AAV9JUX6</accession>
<dbReference type="GO" id="GO:0006696">
    <property type="term" value="P:ergosterol biosynthetic process"/>
    <property type="evidence" value="ECO:0007669"/>
    <property type="project" value="TreeGrafter"/>
</dbReference>
<dbReference type="AlphaFoldDB" id="A0AAV9JUX6"/>
<feature type="transmembrane region" description="Helical" evidence="1">
    <location>
        <begin position="117"/>
        <end position="142"/>
    </location>
</feature>
<keyword evidence="1" id="KW-0756">Sterol biosynthesis</keyword>
<dbReference type="PANTHER" id="PTHR21257">
    <property type="entry name" value="DELTA(14)-STEROL REDUCTASE"/>
    <property type="match status" value="1"/>
</dbReference>
<protein>
    <recommendedName>
        <fullName evidence="1">Delta(14)-sterol reductase</fullName>
    </recommendedName>
    <alternativeName>
        <fullName evidence="1">C-14 sterol reductase</fullName>
    </alternativeName>
    <alternativeName>
        <fullName evidence="1">Sterol C14-reductase</fullName>
    </alternativeName>
</protein>
<comment type="caution">
    <text evidence="2">The sequence shown here is derived from an EMBL/GenBank/DDBJ whole genome shotgun (WGS) entry which is preliminary data.</text>
</comment>
<keyword evidence="3" id="KW-1185">Reference proteome</keyword>
<dbReference type="EMBL" id="JAVFHQ010000004">
    <property type="protein sequence ID" value="KAK4549409.1"/>
    <property type="molecule type" value="Genomic_DNA"/>
</dbReference>
<feature type="transmembrane region" description="Helical" evidence="1">
    <location>
        <begin position="31"/>
        <end position="54"/>
    </location>
</feature>
<keyword evidence="1" id="KW-0812">Transmembrane</keyword>
<sequence>MADRKDPLEISGASRSGYDPGKWYWETRRKINYPAGTVLFTLLRVADLPLQWWLLRSSAIPDGIARLGGAPVPLAYTTTTTALGLSPYHSLILALATGSSLKQIYWKLFINDTSMPLNFSTIVCVYNTLLNTFNTALAFWSVTSQQPSDQSSLQSFFATAPLTLPVGIALYSVGIFVEWYCEVQRKAFKAKPENKGKPYSGGLFGLARNINYGGYTLWRTGYSLICGGWPWAVLMAAWLAGDFCARAIPSLDAYCEKRYGEQWEEVRRKVPYRLLPWVY</sequence>
<evidence type="ECO:0000256" key="1">
    <source>
        <dbReference type="RuleBase" id="RU369120"/>
    </source>
</evidence>
<keyword evidence="1" id="KW-1207">Sterol metabolism</keyword>
<name>A0AAV9JUX6_9PEZI</name>
<reference evidence="2 3" key="1">
    <citation type="submission" date="2021-11" db="EMBL/GenBank/DDBJ databases">
        <title>Black yeast isolated from Biological Soil Crust.</title>
        <authorList>
            <person name="Kurbessoian T."/>
        </authorList>
    </citation>
    <scope>NUCLEOTIDE SEQUENCE [LARGE SCALE GENOMIC DNA]</scope>
    <source>
        <strain evidence="2 3">CCFEE 5522</strain>
    </source>
</reference>
<organism evidence="2 3">
    <name type="scientific">Oleoguttula mirabilis</name>
    <dbReference type="NCBI Taxonomy" id="1507867"/>
    <lineage>
        <taxon>Eukaryota</taxon>
        <taxon>Fungi</taxon>
        <taxon>Dikarya</taxon>
        <taxon>Ascomycota</taxon>
        <taxon>Pezizomycotina</taxon>
        <taxon>Dothideomycetes</taxon>
        <taxon>Dothideomycetidae</taxon>
        <taxon>Mycosphaerellales</taxon>
        <taxon>Teratosphaeriaceae</taxon>
        <taxon>Oleoguttula</taxon>
    </lineage>
</organism>
<feature type="transmembrane region" description="Helical" evidence="1">
    <location>
        <begin position="74"/>
        <end position="96"/>
    </location>
</feature>
<dbReference type="PANTHER" id="PTHR21257:SF52">
    <property type="entry name" value="DELTA(14)-STEROL REDUCTASE TM7SF2"/>
    <property type="match status" value="1"/>
</dbReference>
<dbReference type="Proteomes" id="UP001324427">
    <property type="component" value="Unassembled WGS sequence"/>
</dbReference>
<keyword evidence="1" id="KW-0444">Lipid biosynthesis</keyword>
<comment type="similarity">
    <text evidence="1">Belongs to the ERG4/ERG24 family.</text>
</comment>
<evidence type="ECO:0000313" key="3">
    <source>
        <dbReference type="Proteomes" id="UP001324427"/>
    </source>
</evidence>
<dbReference type="Gene3D" id="1.20.120.1630">
    <property type="match status" value="1"/>
</dbReference>
<keyword evidence="1" id="KW-0472">Membrane</keyword>
<keyword evidence="1" id="KW-0443">Lipid metabolism</keyword>
<keyword evidence="1" id="KW-0752">Steroid biosynthesis</keyword>
<proteinExistence type="inferred from homology"/>
<feature type="transmembrane region" description="Helical" evidence="1">
    <location>
        <begin position="162"/>
        <end position="181"/>
    </location>
</feature>
<dbReference type="Pfam" id="PF06966">
    <property type="entry name" value="DUF1295"/>
    <property type="match status" value="1"/>
</dbReference>